<dbReference type="InterPro" id="IPR011754">
    <property type="entry name" value="Mxa_paralog_2268"/>
</dbReference>
<dbReference type="NCBIfam" id="TIGR02268">
    <property type="entry name" value="Myxococcus xanthus paralogous family TIGR02268"/>
    <property type="match status" value="1"/>
</dbReference>
<feature type="coiled-coil region" evidence="1">
    <location>
        <begin position="137"/>
        <end position="164"/>
    </location>
</feature>
<dbReference type="PATRIC" id="fig|1297742.4.peg.6962"/>
<organism evidence="3 4">
    <name type="scientific">Pseudomyxococcus hansupus</name>
    <dbReference type="NCBI Taxonomy" id="1297742"/>
    <lineage>
        <taxon>Bacteria</taxon>
        <taxon>Pseudomonadati</taxon>
        <taxon>Myxococcota</taxon>
        <taxon>Myxococcia</taxon>
        <taxon>Myxococcales</taxon>
        <taxon>Cystobacterineae</taxon>
        <taxon>Myxococcaceae</taxon>
        <taxon>Pseudomyxococcus</taxon>
    </lineage>
</organism>
<dbReference type="RefSeq" id="WP_002637676.1">
    <property type="nucleotide sequence ID" value="NZ_CP012109.1"/>
</dbReference>
<accession>A0A0H4X8Q4</accession>
<evidence type="ECO:0000313" key="3">
    <source>
        <dbReference type="EMBL" id="AKQ69950.1"/>
    </source>
</evidence>
<gene>
    <name evidence="3" type="ORF">A176_006862</name>
</gene>
<dbReference type="Pfam" id="PF09544">
    <property type="entry name" value="DUF2381"/>
    <property type="match status" value="1"/>
</dbReference>
<keyword evidence="1" id="KW-0175">Coiled coil</keyword>
<evidence type="ECO:0008006" key="5">
    <source>
        <dbReference type="Google" id="ProtNLM"/>
    </source>
</evidence>
<evidence type="ECO:0000256" key="2">
    <source>
        <dbReference type="SAM" id="SignalP"/>
    </source>
</evidence>
<keyword evidence="4" id="KW-1185">Reference proteome</keyword>
<dbReference type="AlphaFoldDB" id="A0A0H4X8Q4"/>
<protein>
    <recommendedName>
        <fullName evidence="5">DUF2381 family protein</fullName>
    </recommendedName>
</protein>
<dbReference type="STRING" id="1297742.A176_006862"/>
<name>A0A0H4X8Q4_9BACT</name>
<feature type="signal peptide" evidence="2">
    <location>
        <begin position="1"/>
        <end position="20"/>
    </location>
</feature>
<evidence type="ECO:0000256" key="1">
    <source>
        <dbReference type="SAM" id="Coils"/>
    </source>
</evidence>
<dbReference type="EMBL" id="CP012109">
    <property type="protein sequence ID" value="AKQ69950.1"/>
    <property type="molecule type" value="Genomic_DNA"/>
</dbReference>
<reference evidence="3 4" key="1">
    <citation type="journal article" date="2016" name="PLoS ONE">
        <title>Complete Genome Sequence and Comparative Genomics of a Novel Myxobacterium Myxococcus hansupus.</title>
        <authorList>
            <person name="Sharma G."/>
            <person name="Narwani T."/>
            <person name="Subramanian S."/>
        </authorList>
    </citation>
    <scope>NUCLEOTIDE SEQUENCE [LARGE SCALE GENOMIC DNA]</scope>
    <source>
        <strain evidence="4">mixupus</strain>
    </source>
</reference>
<proteinExistence type="predicted"/>
<evidence type="ECO:0000313" key="4">
    <source>
        <dbReference type="Proteomes" id="UP000009026"/>
    </source>
</evidence>
<dbReference type="KEGG" id="mym:A176_006862"/>
<keyword evidence="2" id="KW-0732">Signal</keyword>
<sequence>MPRLVAILSLLLGFAAPAQSLPAVRERIERRVVLSGDSSAQVPEVRIAAGAATLLRFDALLQRDAIEVEGRERFHLVEVGERILVLEPAMDLGPGERLMLRVRYADDAAPAQGVFALVSHASEVDARVNVFRKRDSVEVLRAELADVRAQLTAQEVELRALQARCQASGPAGLVMAGSLRAEGVRGGRIKWETTLKSDGSLDCVRGEALHSASWSVVSFFVRNKGPAPWKASTAKLRSLARGERVEVVAVRTQPQVIAPGETGRIIIEVAAIEERAGEKFSVELGDDAESGRRLSCTMTFDGRSP</sequence>
<feature type="chain" id="PRO_5005212461" description="DUF2381 family protein" evidence="2">
    <location>
        <begin position="21"/>
        <end position="305"/>
    </location>
</feature>
<dbReference type="Proteomes" id="UP000009026">
    <property type="component" value="Chromosome"/>
</dbReference>